<dbReference type="Proteomes" id="UP001239782">
    <property type="component" value="Chromosome"/>
</dbReference>
<dbReference type="SUPFAM" id="SSF54862">
    <property type="entry name" value="4Fe-4S ferredoxins"/>
    <property type="match status" value="1"/>
</dbReference>
<dbReference type="RefSeq" id="WP_309201221.1">
    <property type="nucleotide sequence ID" value="NZ_CP133548.1"/>
</dbReference>
<sequence length="219" mass="25533">MQHIFDLSSLPRRFIETFENNDVDLKKFNQLILLGHGGRKLWHAMTNQDFAQPHPIDHFSCTTFNEAMSQVAPNSEYKILYPDHDHNHVHYNLQQLGQLAGWHHSSPFRVGINSEFGSWFAYRLLVIANTHFPVTKKVVSTSPCHTCLEKPCLTACPASAVHYHQEYEWQKCFDYRVTDDSLCHNRCVARLACPVAKQHQYTIDQVNYHYDLSRKHILK</sequence>
<accession>A0AA51RR48</accession>
<gene>
    <name evidence="2" type="ORF">Q9312_12665</name>
</gene>
<dbReference type="InterPro" id="IPR017896">
    <property type="entry name" value="4Fe4S_Fe-S-bd"/>
</dbReference>
<reference evidence="2 3" key="1">
    <citation type="submission" date="2023-08" db="EMBL/GenBank/DDBJ databases">
        <title>Pleionea litopenaei sp. nov., isolated from stomach of juvenile Litopenaeus vannamei.</title>
        <authorList>
            <person name="Rho A.M."/>
            <person name="Hwang C.Y."/>
        </authorList>
    </citation>
    <scope>NUCLEOTIDE SEQUENCE [LARGE SCALE GENOMIC DNA]</scope>
    <source>
        <strain evidence="2 3">HL-JVS1</strain>
    </source>
</reference>
<protein>
    <recommendedName>
        <fullName evidence="1">4Fe-4S ferredoxin-type domain-containing protein</fullName>
    </recommendedName>
</protein>
<evidence type="ECO:0000259" key="1">
    <source>
        <dbReference type="PROSITE" id="PS51379"/>
    </source>
</evidence>
<dbReference type="AlphaFoldDB" id="A0AA51RR48"/>
<keyword evidence="3" id="KW-1185">Reference proteome</keyword>
<organism evidence="2 3">
    <name type="scientific">Pleionea litopenaei</name>
    <dbReference type="NCBI Taxonomy" id="3070815"/>
    <lineage>
        <taxon>Bacteria</taxon>
        <taxon>Pseudomonadati</taxon>
        <taxon>Pseudomonadota</taxon>
        <taxon>Gammaproteobacteria</taxon>
        <taxon>Oceanospirillales</taxon>
        <taxon>Pleioneaceae</taxon>
        <taxon>Pleionea</taxon>
    </lineage>
</organism>
<feature type="domain" description="4Fe-4S ferredoxin-type" evidence="1">
    <location>
        <begin position="135"/>
        <end position="166"/>
    </location>
</feature>
<evidence type="ECO:0000313" key="2">
    <source>
        <dbReference type="EMBL" id="WMS86070.1"/>
    </source>
</evidence>
<proteinExistence type="predicted"/>
<name>A0AA51RR48_9GAMM</name>
<evidence type="ECO:0000313" key="3">
    <source>
        <dbReference type="Proteomes" id="UP001239782"/>
    </source>
</evidence>
<dbReference type="EMBL" id="CP133548">
    <property type="protein sequence ID" value="WMS86070.1"/>
    <property type="molecule type" value="Genomic_DNA"/>
</dbReference>
<dbReference type="KEGG" id="plei:Q9312_12665"/>
<dbReference type="PROSITE" id="PS51379">
    <property type="entry name" value="4FE4S_FER_2"/>
    <property type="match status" value="1"/>
</dbReference>